<proteinExistence type="predicted"/>
<dbReference type="OrthoDB" id="10047400at2759"/>
<dbReference type="InterPro" id="IPR020568">
    <property type="entry name" value="Ribosomal_Su5_D2-typ_SF"/>
</dbReference>
<accession>A0A7R8ZWT4</accession>
<protein>
    <submittedName>
        <fullName evidence="1">Uncharacterized protein</fullName>
    </submittedName>
</protein>
<evidence type="ECO:0000313" key="1">
    <source>
        <dbReference type="EMBL" id="CAD7237350.1"/>
    </source>
</evidence>
<name>A0A7R8ZWT4_9CRUS</name>
<dbReference type="Gene3D" id="3.40.50.11260">
    <property type="match status" value="1"/>
</dbReference>
<dbReference type="AlphaFoldDB" id="A0A7R8ZWT4"/>
<sequence>MISEEKFNDKATKFALLKNLEGEFFTLDEYKEKVEVNQKDKHDKVVYLYTTSPKEHHSYIESAKAYGYDILEFDNIIDNHFMQHLEYK</sequence>
<feature type="non-terminal residue" evidence="1">
    <location>
        <position position="88"/>
    </location>
</feature>
<reference evidence="1" key="1">
    <citation type="submission" date="2020-11" db="EMBL/GenBank/DDBJ databases">
        <authorList>
            <person name="Tran Van P."/>
        </authorList>
    </citation>
    <scope>NUCLEOTIDE SEQUENCE</scope>
</reference>
<dbReference type="SUPFAM" id="SSF54211">
    <property type="entry name" value="Ribosomal protein S5 domain 2-like"/>
    <property type="match status" value="1"/>
</dbReference>
<organism evidence="1">
    <name type="scientific">Cyprideis torosa</name>
    <dbReference type="NCBI Taxonomy" id="163714"/>
    <lineage>
        <taxon>Eukaryota</taxon>
        <taxon>Metazoa</taxon>
        <taxon>Ecdysozoa</taxon>
        <taxon>Arthropoda</taxon>
        <taxon>Crustacea</taxon>
        <taxon>Oligostraca</taxon>
        <taxon>Ostracoda</taxon>
        <taxon>Podocopa</taxon>
        <taxon>Podocopida</taxon>
        <taxon>Cytherocopina</taxon>
        <taxon>Cytheroidea</taxon>
        <taxon>Cytherideidae</taxon>
        <taxon>Cyprideis</taxon>
    </lineage>
</organism>
<gene>
    <name evidence="1" type="ORF">CTOB1V02_LOCUS15165</name>
</gene>
<dbReference type="EMBL" id="OB687058">
    <property type="protein sequence ID" value="CAD7237350.1"/>
    <property type="molecule type" value="Genomic_DNA"/>
</dbReference>